<evidence type="ECO:0000313" key="2">
    <source>
        <dbReference type="EnsemblPlants" id="MELO3C017078.2.1"/>
    </source>
</evidence>
<sequence>MGGERYVSVGDIGVRVVVAHSKTWAARSPKSKGHDRPKVAEKGDSNLGKVDNNKFRKEVVTTMLGFGM</sequence>
<name>A0A9I9DEB6_CUCME</name>
<evidence type="ECO:0000256" key="1">
    <source>
        <dbReference type="SAM" id="MobiDB-lite"/>
    </source>
</evidence>
<reference evidence="2" key="1">
    <citation type="submission" date="2023-03" db="UniProtKB">
        <authorList>
            <consortium name="EnsemblPlants"/>
        </authorList>
    </citation>
    <scope>IDENTIFICATION</scope>
</reference>
<dbReference type="Gramene" id="MELO3C017078.2.1">
    <property type="protein sequence ID" value="MELO3C017078.2.1"/>
    <property type="gene ID" value="MELO3C017078.2"/>
</dbReference>
<proteinExistence type="predicted"/>
<accession>A0A9I9DEB6</accession>
<protein>
    <submittedName>
        <fullName evidence="2">Uncharacterized protein</fullName>
    </submittedName>
</protein>
<feature type="compositionally biased region" description="Basic and acidic residues" evidence="1">
    <location>
        <begin position="32"/>
        <end position="44"/>
    </location>
</feature>
<dbReference type="EnsemblPlants" id="MELO3C017078.2.1">
    <property type="protein sequence ID" value="MELO3C017078.2.1"/>
    <property type="gene ID" value="MELO3C017078.2"/>
</dbReference>
<organism evidence="2">
    <name type="scientific">Cucumis melo</name>
    <name type="common">Muskmelon</name>
    <dbReference type="NCBI Taxonomy" id="3656"/>
    <lineage>
        <taxon>Eukaryota</taxon>
        <taxon>Viridiplantae</taxon>
        <taxon>Streptophyta</taxon>
        <taxon>Embryophyta</taxon>
        <taxon>Tracheophyta</taxon>
        <taxon>Spermatophyta</taxon>
        <taxon>Magnoliopsida</taxon>
        <taxon>eudicotyledons</taxon>
        <taxon>Gunneridae</taxon>
        <taxon>Pentapetalae</taxon>
        <taxon>rosids</taxon>
        <taxon>fabids</taxon>
        <taxon>Cucurbitales</taxon>
        <taxon>Cucurbitaceae</taxon>
        <taxon>Benincaseae</taxon>
        <taxon>Cucumis</taxon>
    </lineage>
</organism>
<dbReference type="AlphaFoldDB" id="A0A9I9DEB6"/>
<feature type="region of interest" description="Disordered" evidence="1">
    <location>
        <begin position="24"/>
        <end position="50"/>
    </location>
</feature>